<dbReference type="EMBL" id="JANPWZ010000146">
    <property type="protein sequence ID" value="KAJ3578980.1"/>
    <property type="molecule type" value="Genomic_DNA"/>
</dbReference>
<name>A0A9W8TR51_9PEZI</name>
<evidence type="ECO:0000313" key="2">
    <source>
        <dbReference type="Proteomes" id="UP001148614"/>
    </source>
</evidence>
<sequence>MSRCDEKERTVDSPKWLVRIVLHMPKEMVYILLNPQTISDERKPYLGYHSEANACLIEDCLNWAKGSWIPVVLLLIAEMSRADPVTQVEYWAWPFNELMNSASFQHVTHEQQTNEAWLPEVRDSVTAQAREVVVWVYLRGPDGFGCYEAIAKPDVANSAWQQGRD</sequence>
<dbReference type="AlphaFoldDB" id="A0A9W8TR51"/>
<keyword evidence="2" id="KW-1185">Reference proteome</keyword>
<gene>
    <name evidence="1" type="ORF">NPX13_g1588</name>
</gene>
<comment type="caution">
    <text evidence="1">The sequence shown here is derived from an EMBL/GenBank/DDBJ whole genome shotgun (WGS) entry which is preliminary data.</text>
</comment>
<evidence type="ECO:0000313" key="1">
    <source>
        <dbReference type="EMBL" id="KAJ3578980.1"/>
    </source>
</evidence>
<protein>
    <submittedName>
        <fullName evidence="1">Uncharacterized protein</fullName>
    </submittedName>
</protein>
<accession>A0A9W8TR51</accession>
<reference evidence="1" key="1">
    <citation type="submission" date="2022-07" db="EMBL/GenBank/DDBJ databases">
        <title>Genome Sequence of Xylaria arbuscula.</title>
        <authorList>
            <person name="Buettner E."/>
        </authorList>
    </citation>
    <scope>NUCLEOTIDE SEQUENCE</scope>
    <source>
        <strain evidence="1">VT107</strain>
    </source>
</reference>
<organism evidence="1 2">
    <name type="scientific">Xylaria arbuscula</name>
    <dbReference type="NCBI Taxonomy" id="114810"/>
    <lineage>
        <taxon>Eukaryota</taxon>
        <taxon>Fungi</taxon>
        <taxon>Dikarya</taxon>
        <taxon>Ascomycota</taxon>
        <taxon>Pezizomycotina</taxon>
        <taxon>Sordariomycetes</taxon>
        <taxon>Xylariomycetidae</taxon>
        <taxon>Xylariales</taxon>
        <taxon>Xylariaceae</taxon>
        <taxon>Xylaria</taxon>
    </lineage>
</organism>
<proteinExistence type="predicted"/>
<dbReference type="Proteomes" id="UP001148614">
    <property type="component" value="Unassembled WGS sequence"/>
</dbReference>